<proteinExistence type="predicted"/>
<feature type="transmembrane region" description="Helical" evidence="4">
    <location>
        <begin position="111"/>
        <end position="134"/>
    </location>
</feature>
<dbReference type="PANTHER" id="PTHR43065:SF42">
    <property type="entry name" value="TWO-COMPONENT SENSOR PPRA"/>
    <property type="match status" value="1"/>
</dbReference>
<evidence type="ECO:0000313" key="6">
    <source>
        <dbReference type="EMBL" id="NID12135.1"/>
    </source>
</evidence>
<evidence type="ECO:0000313" key="7">
    <source>
        <dbReference type="Proteomes" id="UP000606008"/>
    </source>
</evidence>
<dbReference type="GO" id="GO:0016301">
    <property type="term" value="F:kinase activity"/>
    <property type="evidence" value="ECO:0007669"/>
    <property type="project" value="UniProtKB-KW"/>
</dbReference>
<protein>
    <recommendedName>
        <fullName evidence="2">histidine kinase</fullName>
        <ecNumber evidence="2">2.7.13.3</ecNumber>
    </recommendedName>
</protein>
<dbReference type="SMART" id="SM00387">
    <property type="entry name" value="HATPase_c"/>
    <property type="match status" value="1"/>
</dbReference>
<accession>A0ABX0QLU9</accession>
<evidence type="ECO:0000256" key="2">
    <source>
        <dbReference type="ARBA" id="ARBA00012438"/>
    </source>
</evidence>
<comment type="catalytic activity">
    <reaction evidence="1">
        <text>ATP + protein L-histidine = ADP + protein N-phospho-L-histidine.</text>
        <dbReference type="EC" id="2.7.13.3"/>
    </reaction>
</comment>
<keyword evidence="6" id="KW-0808">Transferase</keyword>
<keyword evidence="4" id="KW-1133">Transmembrane helix</keyword>
<dbReference type="Gene3D" id="3.30.565.10">
    <property type="entry name" value="Histidine kinase-like ATPase, C-terminal domain"/>
    <property type="match status" value="1"/>
</dbReference>
<dbReference type="InterPro" id="IPR003594">
    <property type="entry name" value="HATPase_dom"/>
</dbReference>
<keyword evidence="3" id="KW-0597">Phosphoprotein</keyword>
<dbReference type="Proteomes" id="UP000606008">
    <property type="component" value="Unassembled WGS sequence"/>
</dbReference>
<dbReference type="EMBL" id="WAEL01000007">
    <property type="protein sequence ID" value="NID12135.1"/>
    <property type="molecule type" value="Genomic_DNA"/>
</dbReference>
<organism evidence="6 7">
    <name type="scientific">Fibrivirga algicola</name>
    <dbReference type="NCBI Taxonomy" id="2950420"/>
    <lineage>
        <taxon>Bacteria</taxon>
        <taxon>Pseudomonadati</taxon>
        <taxon>Bacteroidota</taxon>
        <taxon>Cytophagia</taxon>
        <taxon>Cytophagales</taxon>
        <taxon>Spirosomataceae</taxon>
        <taxon>Fibrivirga</taxon>
    </lineage>
</organism>
<dbReference type="InterPro" id="IPR003661">
    <property type="entry name" value="HisK_dim/P_dom"/>
</dbReference>
<dbReference type="InterPro" id="IPR036097">
    <property type="entry name" value="HisK_dim/P_sf"/>
</dbReference>
<gene>
    <name evidence="6" type="ORF">F7231_18325</name>
</gene>
<dbReference type="InterPro" id="IPR004358">
    <property type="entry name" value="Sig_transdc_His_kin-like_C"/>
</dbReference>
<keyword evidence="7" id="KW-1185">Reference proteome</keyword>
<dbReference type="PRINTS" id="PR00344">
    <property type="entry name" value="BCTRLSENSOR"/>
</dbReference>
<dbReference type="PROSITE" id="PS51257">
    <property type="entry name" value="PROKAR_LIPOPROTEIN"/>
    <property type="match status" value="1"/>
</dbReference>
<dbReference type="CDD" id="cd00082">
    <property type="entry name" value="HisKA"/>
    <property type="match status" value="1"/>
</dbReference>
<dbReference type="SUPFAM" id="SSF47384">
    <property type="entry name" value="Homodimeric domain of signal transducing histidine kinase"/>
    <property type="match status" value="1"/>
</dbReference>
<reference evidence="6" key="1">
    <citation type="submission" date="2024-05" db="EMBL/GenBank/DDBJ databases">
        <authorList>
            <person name="Jung D.-H."/>
        </authorList>
    </citation>
    <scope>NUCLEOTIDE SEQUENCE</scope>
    <source>
        <strain evidence="6">JA-25</strain>
    </source>
</reference>
<evidence type="ECO:0000259" key="5">
    <source>
        <dbReference type="PROSITE" id="PS50109"/>
    </source>
</evidence>
<keyword evidence="6" id="KW-0418">Kinase</keyword>
<dbReference type="Pfam" id="PF00512">
    <property type="entry name" value="HisKA"/>
    <property type="match status" value="1"/>
</dbReference>
<dbReference type="PANTHER" id="PTHR43065">
    <property type="entry name" value="SENSOR HISTIDINE KINASE"/>
    <property type="match status" value="1"/>
</dbReference>
<keyword evidence="4" id="KW-0472">Membrane</keyword>
<feature type="transmembrane region" description="Helical" evidence="4">
    <location>
        <begin position="63"/>
        <end position="82"/>
    </location>
</feature>
<dbReference type="SMART" id="SM00388">
    <property type="entry name" value="HisKA"/>
    <property type="match status" value="1"/>
</dbReference>
<dbReference type="PROSITE" id="PS50109">
    <property type="entry name" value="HIS_KIN"/>
    <property type="match status" value="1"/>
</dbReference>
<feature type="transmembrane region" description="Helical" evidence="4">
    <location>
        <begin position="146"/>
        <end position="162"/>
    </location>
</feature>
<dbReference type="Gene3D" id="1.10.287.130">
    <property type="match status" value="1"/>
</dbReference>
<keyword evidence="4" id="KW-0812">Transmembrane</keyword>
<comment type="caution">
    <text evidence="6">The sequence shown here is derived from an EMBL/GenBank/DDBJ whole genome shotgun (WGS) entry which is preliminary data.</text>
</comment>
<evidence type="ECO:0000256" key="1">
    <source>
        <dbReference type="ARBA" id="ARBA00000085"/>
    </source>
</evidence>
<dbReference type="InterPro" id="IPR005467">
    <property type="entry name" value="His_kinase_dom"/>
</dbReference>
<evidence type="ECO:0000256" key="3">
    <source>
        <dbReference type="ARBA" id="ARBA00022553"/>
    </source>
</evidence>
<dbReference type="EC" id="2.7.13.3" evidence="2"/>
<sequence>MDDWLRKRTRLVNGISVIPSILYACFALVYSDEAHRVTFWESLPASVISCVPILMNHYRRYEAACYFFLFFNIIYYTFSAVSHGAVDATEYYLITASLLPMLFFRRFLTLFLFFILNVCCFFLCKYSFTVLTPFLSMPNGENLYETNHLLVFLTLFLVVYYFRSENTRKEEELKQSLIELKLAQNRLIQREKLASLGELTAGIAHEIQNPLNFVNNFSDLSTELIAELDDERLRTDRDPDLEAELLDDLKQNLQKINHHGGRASAIVKGMLEHSNVGTGSSQPADINALVDEYLHLAYQGQKLRNNSFACQIDMHLNPKPLTTNVVPQDIGRVLTNLFTNAFYAVQQKRKANPTDFQPTVTVSTAQVGDQIEISIRDNGTGISEDIRAKVFQPFFTTKPTGEGTGLGLSLSYDIITKGHNGTFTLDTVAGEFAQFSIKLPIV</sequence>
<feature type="transmembrane region" description="Helical" evidence="4">
    <location>
        <begin position="12"/>
        <end position="31"/>
    </location>
</feature>
<dbReference type="Pfam" id="PF02518">
    <property type="entry name" value="HATPase_c"/>
    <property type="match status" value="1"/>
</dbReference>
<evidence type="ECO:0000256" key="4">
    <source>
        <dbReference type="SAM" id="Phobius"/>
    </source>
</evidence>
<name>A0ABX0QLU9_9BACT</name>
<dbReference type="InterPro" id="IPR036890">
    <property type="entry name" value="HATPase_C_sf"/>
</dbReference>
<dbReference type="SUPFAM" id="SSF55874">
    <property type="entry name" value="ATPase domain of HSP90 chaperone/DNA topoisomerase II/histidine kinase"/>
    <property type="match status" value="1"/>
</dbReference>
<feature type="domain" description="Histidine kinase" evidence="5">
    <location>
        <begin position="202"/>
        <end position="442"/>
    </location>
</feature>